<organism evidence="1 2">
    <name type="scientific">Euplotes crassus</name>
    <dbReference type="NCBI Taxonomy" id="5936"/>
    <lineage>
        <taxon>Eukaryota</taxon>
        <taxon>Sar</taxon>
        <taxon>Alveolata</taxon>
        <taxon>Ciliophora</taxon>
        <taxon>Intramacronucleata</taxon>
        <taxon>Spirotrichea</taxon>
        <taxon>Hypotrichia</taxon>
        <taxon>Euplotida</taxon>
        <taxon>Euplotidae</taxon>
        <taxon>Moneuplotes</taxon>
    </lineage>
</organism>
<keyword evidence="2" id="KW-1185">Reference proteome</keyword>
<sequence length="50" mass="5826">MLIFLSKFLKTCLPRQCLSLHNALRVCNSSDLSINLIYSSVLFEILFEKY</sequence>
<comment type="caution">
    <text evidence="1">The sequence shown here is derived from an EMBL/GenBank/DDBJ whole genome shotgun (WGS) entry which is preliminary data.</text>
</comment>
<evidence type="ECO:0000313" key="2">
    <source>
        <dbReference type="Proteomes" id="UP001295684"/>
    </source>
</evidence>
<dbReference type="EMBL" id="CAMPGE010026063">
    <property type="protein sequence ID" value="CAI2383761.1"/>
    <property type="molecule type" value="Genomic_DNA"/>
</dbReference>
<name>A0AAD1Y4I5_EUPCR</name>
<dbReference type="AlphaFoldDB" id="A0AAD1Y4I5"/>
<protein>
    <submittedName>
        <fullName evidence="1">Uncharacterized protein</fullName>
    </submittedName>
</protein>
<proteinExistence type="predicted"/>
<reference evidence="1" key="1">
    <citation type="submission" date="2023-07" db="EMBL/GenBank/DDBJ databases">
        <authorList>
            <consortium name="AG Swart"/>
            <person name="Singh M."/>
            <person name="Singh A."/>
            <person name="Seah K."/>
            <person name="Emmerich C."/>
        </authorList>
    </citation>
    <scope>NUCLEOTIDE SEQUENCE</scope>
    <source>
        <strain evidence="1">DP1</strain>
    </source>
</reference>
<evidence type="ECO:0000313" key="1">
    <source>
        <dbReference type="EMBL" id="CAI2383761.1"/>
    </source>
</evidence>
<accession>A0AAD1Y4I5</accession>
<dbReference type="Proteomes" id="UP001295684">
    <property type="component" value="Unassembled WGS sequence"/>
</dbReference>
<gene>
    <name evidence="1" type="ORF">ECRASSUSDP1_LOCUS25272</name>
</gene>